<proteinExistence type="predicted"/>
<dbReference type="SUPFAM" id="SSF56801">
    <property type="entry name" value="Acetyl-CoA synthetase-like"/>
    <property type="match status" value="1"/>
</dbReference>
<sequence length="249" mass="25949">MTNLAALLLEAAVRFPLRSAVRLRETILSYAELNELSARVAGGLSAHGVRAGDRVGMMVPYAPAFPVLYFGALRVGAIVLPMHPRTESAAARPRGDARGARLVFTSHDTTQVDGVETGDTTAVPVGPDFLTQMGLWPQAQDVVSRADEDLAVMVPAEGPANSPHSLALSHGTLREHAVVAARRALEQTFTPGTSEFPGSGQSHGLNAVMLAGACLAFDHASTAPVSRALPGRRMPADTALPDGTADSTG</sequence>
<dbReference type="RefSeq" id="WP_344560350.1">
    <property type="nucleotide sequence ID" value="NZ_BAAATG010000017.1"/>
</dbReference>
<dbReference type="Proteomes" id="UP001596035">
    <property type="component" value="Unassembled WGS sequence"/>
</dbReference>
<evidence type="ECO:0000259" key="2">
    <source>
        <dbReference type="Pfam" id="PF00501"/>
    </source>
</evidence>
<dbReference type="InterPro" id="IPR042099">
    <property type="entry name" value="ANL_N_sf"/>
</dbReference>
<dbReference type="InterPro" id="IPR050237">
    <property type="entry name" value="ATP-dep_AMP-bd_enzyme"/>
</dbReference>
<comment type="caution">
    <text evidence="3">The sequence shown here is derived from an EMBL/GenBank/DDBJ whole genome shotgun (WGS) entry which is preliminary data.</text>
</comment>
<feature type="domain" description="AMP-dependent synthetase/ligase" evidence="2">
    <location>
        <begin position="10"/>
        <end position="119"/>
    </location>
</feature>
<gene>
    <name evidence="3" type="ORF">ACFPWV_18865</name>
</gene>
<organism evidence="3 4">
    <name type="scientific">Streptomyces atrovirens</name>
    <dbReference type="NCBI Taxonomy" id="285556"/>
    <lineage>
        <taxon>Bacteria</taxon>
        <taxon>Bacillati</taxon>
        <taxon>Actinomycetota</taxon>
        <taxon>Actinomycetes</taxon>
        <taxon>Kitasatosporales</taxon>
        <taxon>Streptomycetaceae</taxon>
        <taxon>Streptomyces</taxon>
    </lineage>
</organism>
<keyword evidence="4" id="KW-1185">Reference proteome</keyword>
<feature type="region of interest" description="Disordered" evidence="1">
    <location>
        <begin position="227"/>
        <end position="249"/>
    </location>
</feature>
<evidence type="ECO:0000256" key="1">
    <source>
        <dbReference type="SAM" id="MobiDB-lite"/>
    </source>
</evidence>
<dbReference type="PANTHER" id="PTHR43767:SF12">
    <property type="entry name" value="AMP-DEPENDENT SYNTHETASE AND LIGASE"/>
    <property type="match status" value="1"/>
</dbReference>
<evidence type="ECO:0000313" key="3">
    <source>
        <dbReference type="EMBL" id="MFC5241949.1"/>
    </source>
</evidence>
<reference evidence="4" key="1">
    <citation type="journal article" date="2019" name="Int. J. Syst. Evol. Microbiol.">
        <title>The Global Catalogue of Microorganisms (GCM) 10K type strain sequencing project: providing services to taxonomists for standard genome sequencing and annotation.</title>
        <authorList>
            <consortium name="The Broad Institute Genomics Platform"/>
            <consortium name="The Broad Institute Genome Sequencing Center for Infectious Disease"/>
            <person name="Wu L."/>
            <person name="Ma J."/>
        </authorList>
    </citation>
    <scope>NUCLEOTIDE SEQUENCE [LARGE SCALE GENOMIC DNA]</scope>
    <source>
        <strain evidence="4">CGMCC 4.7131</strain>
    </source>
</reference>
<protein>
    <submittedName>
        <fullName evidence="3">Class I adenylate-forming enzyme family protein</fullName>
    </submittedName>
</protein>
<dbReference type="Pfam" id="PF00501">
    <property type="entry name" value="AMP-binding"/>
    <property type="match status" value="1"/>
</dbReference>
<name>A0ABW0DVZ3_9ACTN</name>
<evidence type="ECO:0000313" key="4">
    <source>
        <dbReference type="Proteomes" id="UP001596035"/>
    </source>
</evidence>
<dbReference type="Gene3D" id="3.40.50.12780">
    <property type="entry name" value="N-terminal domain of ligase-like"/>
    <property type="match status" value="1"/>
</dbReference>
<dbReference type="EMBL" id="JBHSKN010000016">
    <property type="protein sequence ID" value="MFC5241949.1"/>
    <property type="molecule type" value="Genomic_DNA"/>
</dbReference>
<accession>A0ABW0DVZ3</accession>
<dbReference type="PANTHER" id="PTHR43767">
    <property type="entry name" value="LONG-CHAIN-FATTY-ACID--COA LIGASE"/>
    <property type="match status" value="1"/>
</dbReference>
<dbReference type="InterPro" id="IPR000873">
    <property type="entry name" value="AMP-dep_synth/lig_dom"/>
</dbReference>